<dbReference type="Proteomes" id="UP000186583">
    <property type="component" value="Unassembled WGS sequence"/>
</dbReference>
<keyword evidence="3" id="KW-1185">Reference proteome</keyword>
<evidence type="ECO:0000256" key="1">
    <source>
        <dbReference type="SAM" id="MobiDB-lite"/>
    </source>
</evidence>
<dbReference type="GO" id="GO:0009116">
    <property type="term" value="P:nucleoside metabolic process"/>
    <property type="evidence" value="ECO:0007669"/>
    <property type="project" value="InterPro"/>
</dbReference>
<dbReference type="InterPro" id="IPR035994">
    <property type="entry name" value="Nucleoside_phosphorylase_sf"/>
</dbReference>
<evidence type="ECO:0008006" key="4">
    <source>
        <dbReference type="Google" id="ProtNLM"/>
    </source>
</evidence>
<comment type="caution">
    <text evidence="2">The sequence shown here is derived from an EMBL/GenBank/DDBJ whole genome shotgun (WGS) entry which is preliminary data.</text>
</comment>
<dbReference type="GO" id="GO:0003824">
    <property type="term" value="F:catalytic activity"/>
    <property type="evidence" value="ECO:0007669"/>
    <property type="project" value="InterPro"/>
</dbReference>
<protein>
    <recommendedName>
        <fullName evidence="4">Nucleoside phosphorylase domain-containing protein</fullName>
    </recommendedName>
</protein>
<dbReference type="SUPFAM" id="SSF53167">
    <property type="entry name" value="Purine and uridine phosphorylases"/>
    <property type="match status" value="1"/>
</dbReference>
<dbReference type="PANTHER" id="PTHR46082">
    <property type="entry name" value="ATP/GTP-BINDING PROTEIN-RELATED"/>
    <property type="match status" value="1"/>
</dbReference>
<feature type="region of interest" description="Disordered" evidence="1">
    <location>
        <begin position="182"/>
        <end position="217"/>
    </location>
</feature>
<name>A0A1Q8RAM6_9PEZI</name>
<sequence length="217" mass="24062">AAAARTSISPSYAPCPSSSMPYPSLAYEIQEEEGVPGDYNKYGAGLIRCHNVVLLLLPGIGKVSAASAVASLRSSYKGIKLAILAGICGGGPRYDLVRRYYNRFAVEDAFKDSLVRLRKDTKSLIRMFETRHDRNDLQRRARQALEHIHQNSIDTGLQDLYKCPLAIDDRLFEPDYLHKHRSSQYGDCSEPGACEIPTRASGQSHSLDRAAPLTYDE</sequence>
<gene>
    <name evidence="2" type="ORF">CCHL11_07368</name>
</gene>
<organism evidence="2 3">
    <name type="scientific">Colletotrichum chlorophyti</name>
    <dbReference type="NCBI Taxonomy" id="708187"/>
    <lineage>
        <taxon>Eukaryota</taxon>
        <taxon>Fungi</taxon>
        <taxon>Dikarya</taxon>
        <taxon>Ascomycota</taxon>
        <taxon>Pezizomycotina</taxon>
        <taxon>Sordariomycetes</taxon>
        <taxon>Hypocreomycetidae</taxon>
        <taxon>Glomerellales</taxon>
        <taxon>Glomerellaceae</taxon>
        <taxon>Colletotrichum</taxon>
    </lineage>
</organism>
<dbReference type="EMBL" id="MPGH01000257">
    <property type="protein sequence ID" value="OLN81213.1"/>
    <property type="molecule type" value="Genomic_DNA"/>
</dbReference>
<evidence type="ECO:0000313" key="2">
    <source>
        <dbReference type="EMBL" id="OLN81213.1"/>
    </source>
</evidence>
<feature type="non-terminal residue" evidence="2">
    <location>
        <position position="1"/>
    </location>
</feature>
<dbReference type="AlphaFoldDB" id="A0A1Q8RAM6"/>
<accession>A0A1Q8RAM6</accession>
<dbReference type="Gene3D" id="3.40.50.1580">
    <property type="entry name" value="Nucleoside phosphorylase domain"/>
    <property type="match status" value="1"/>
</dbReference>
<reference evidence="2 3" key="1">
    <citation type="submission" date="2016-11" db="EMBL/GenBank/DDBJ databases">
        <title>Draft Genome Assembly of Colletotrichum chlorophyti a pathogen of herbaceous plants.</title>
        <authorList>
            <person name="Gan P."/>
            <person name="Narusaka M."/>
            <person name="Tsushima A."/>
            <person name="Narusaka Y."/>
            <person name="Takano Y."/>
            <person name="Shirasu K."/>
        </authorList>
    </citation>
    <scope>NUCLEOTIDE SEQUENCE [LARGE SCALE GENOMIC DNA]</scope>
    <source>
        <strain evidence="2 3">NTL11</strain>
    </source>
</reference>
<dbReference type="InterPro" id="IPR053137">
    <property type="entry name" value="NLR-like"/>
</dbReference>
<evidence type="ECO:0000313" key="3">
    <source>
        <dbReference type="Proteomes" id="UP000186583"/>
    </source>
</evidence>
<dbReference type="PANTHER" id="PTHR46082:SF6">
    <property type="entry name" value="AAA+ ATPASE DOMAIN-CONTAINING PROTEIN-RELATED"/>
    <property type="match status" value="1"/>
</dbReference>
<dbReference type="STRING" id="708187.A0A1Q8RAM6"/>
<proteinExistence type="predicted"/>